<name>A0AAV7CV32_ENGPU</name>
<keyword evidence="3" id="KW-1185">Reference proteome</keyword>
<comment type="caution">
    <text evidence="2">The sequence shown here is derived from an EMBL/GenBank/DDBJ whole genome shotgun (WGS) entry which is preliminary data.</text>
</comment>
<dbReference type="PANTHER" id="PTHR36981">
    <property type="entry name" value="ZGC:195170"/>
    <property type="match status" value="1"/>
</dbReference>
<dbReference type="AlphaFoldDB" id="A0AAV7CV32"/>
<organism evidence="2 3">
    <name type="scientific">Engystomops pustulosus</name>
    <name type="common">Tungara frog</name>
    <name type="synonym">Physalaemus pustulosus</name>
    <dbReference type="NCBI Taxonomy" id="76066"/>
    <lineage>
        <taxon>Eukaryota</taxon>
        <taxon>Metazoa</taxon>
        <taxon>Chordata</taxon>
        <taxon>Craniata</taxon>
        <taxon>Vertebrata</taxon>
        <taxon>Euteleostomi</taxon>
        <taxon>Amphibia</taxon>
        <taxon>Batrachia</taxon>
        <taxon>Anura</taxon>
        <taxon>Neobatrachia</taxon>
        <taxon>Hyloidea</taxon>
        <taxon>Leptodactylidae</taxon>
        <taxon>Leiuperinae</taxon>
        <taxon>Engystomops</taxon>
    </lineage>
</organism>
<dbReference type="PANTHER" id="PTHR36981:SF9">
    <property type="entry name" value="NANOR-RELATED"/>
    <property type="match status" value="1"/>
</dbReference>
<dbReference type="Pfam" id="PF20478">
    <property type="entry name" value="P2RX7_C"/>
    <property type="match status" value="1"/>
</dbReference>
<reference evidence="2" key="1">
    <citation type="thesis" date="2020" institute="ProQuest LLC" country="789 East Eisenhower Parkway, Ann Arbor, MI, USA">
        <title>Comparative Genomics and Chromosome Evolution.</title>
        <authorList>
            <person name="Mudd A.B."/>
        </authorList>
    </citation>
    <scope>NUCLEOTIDE SEQUENCE</scope>
    <source>
        <strain evidence="2">237g6f4</strain>
        <tissue evidence="2">Blood</tissue>
    </source>
</reference>
<evidence type="ECO:0000313" key="2">
    <source>
        <dbReference type="EMBL" id="KAG8588980.1"/>
    </source>
</evidence>
<sequence>MVIVGRLLNTDWCQCTNCSQMNSVPESICCRERDELRDLFSSEINCITRHAMFNKRCLSQDQLIHTLYLIGTFTGKVQNVHANR</sequence>
<gene>
    <name evidence="2" type="ORF">GDO81_006187</name>
</gene>
<dbReference type="Proteomes" id="UP000824782">
    <property type="component" value="Unassembled WGS sequence"/>
</dbReference>
<proteinExistence type="predicted"/>
<protein>
    <recommendedName>
        <fullName evidence="1">P2X purinoreceptor 7 intracellular domain-containing protein</fullName>
    </recommendedName>
</protein>
<dbReference type="InterPro" id="IPR046815">
    <property type="entry name" value="P2RX7_C"/>
</dbReference>
<dbReference type="EMBL" id="WNYA01000002">
    <property type="protein sequence ID" value="KAG8588980.1"/>
    <property type="molecule type" value="Genomic_DNA"/>
</dbReference>
<evidence type="ECO:0000259" key="1">
    <source>
        <dbReference type="Pfam" id="PF20478"/>
    </source>
</evidence>
<feature type="domain" description="P2X purinoreceptor 7 intracellular" evidence="1">
    <location>
        <begin position="10"/>
        <end position="68"/>
    </location>
</feature>
<evidence type="ECO:0000313" key="3">
    <source>
        <dbReference type="Proteomes" id="UP000824782"/>
    </source>
</evidence>
<accession>A0AAV7CV32</accession>